<dbReference type="PANTHER" id="PTHR43479:SF11">
    <property type="entry name" value="ACREF_ENVCD OPERON REPRESSOR-RELATED"/>
    <property type="match status" value="1"/>
</dbReference>
<evidence type="ECO:0000256" key="1">
    <source>
        <dbReference type="ARBA" id="ARBA00023125"/>
    </source>
</evidence>
<feature type="domain" description="HTH tetR-type" evidence="3">
    <location>
        <begin position="7"/>
        <end position="67"/>
    </location>
</feature>
<dbReference type="PROSITE" id="PS01081">
    <property type="entry name" value="HTH_TETR_1"/>
    <property type="match status" value="1"/>
</dbReference>
<protein>
    <submittedName>
        <fullName evidence="4">TetR/AcrR family transcriptional regulator</fullName>
    </submittedName>
</protein>
<evidence type="ECO:0000313" key="5">
    <source>
        <dbReference type="Proteomes" id="UP001079657"/>
    </source>
</evidence>
<evidence type="ECO:0000256" key="2">
    <source>
        <dbReference type="PROSITE-ProRule" id="PRU00335"/>
    </source>
</evidence>
<comment type="caution">
    <text evidence="4">The sequence shown here is derived from an EMBL/GenBank/DDBJ whole genome shotgun (WGS) entry which is preliminary data.</text>
</comment>
<evidence type="ECO:0000313" key="4">
    <source>
        <dbReference type="EMBL" id="MCY6369315.1"/>
    </source>
</evidence>
<dbReference type="EMBL" id="JAPQES010000001">
    <property type="protein sequence ID" value="MCY6369315.1"/>
    <property type="molecule type" value="Genomic_DNA"/>
</dbReference>
<feature type="DNA-binding region" description="H-T-H motif" evidence="2">
    <location>
        <begin position="30"/>
        <end position="49"/>
    </location>
</feature>
<proteinExistence type="predicted"/>
<dbReference type="InterPro" id="IPR050624">
    <property type="entry name" value="HTH-type_Tx_Regulator"/>
</dbReference>
<dbReference type="PROSITE" id="PS50977">
    <property type="entry name" value="HTH_TETR_2"/>
    <property type="match status" value="1"/>
</dbReference>
<evidence type="ECO:0000259" key="3">
    <source>
        <dbReference type="PROSITE" id="PS50977"/>
    </source>
</evidence>
<gene>
    <name evidence="4" type="ORF">OXH55_01480</name>
</gene>
<sequence>MNNKNSTDKKQRILETAVKLFSQKGFDKTSTKEIAQNAEVAEGTIFFYFKSKKGLLEALLKHSVEIIVQELIINSLDDVLKKEDSKDDKEILKALIKNRLDLIQNNFPLVKIFFSELIYKEDFRSKFIELMTTTGIKVITNYIDKGITEDRFRNINSLIVTRCLVGMIITHIIQNKFVPQILQDYTQDEQIDMMLDLFLNGLLNKPAVN</sequence>
<dbReference type="SUPFAM" id="SSF46689">
    <property type="entry name" value="Homeodomain-like"/>
    <property type="match status" value="1"/>
</dbReference>
<dbReference type="RefSeq" id="WP_268047632.1">
    <property type="nucleotide sequence ID" value="NZ_JAPQES010000001.1"/>
</dbReference>
<dbReference type="SUPFAM" id="SSF48498">
    <property type="entry name" value="Tetracyclin repressor-like, C-terminal domain"/>
    <property type="match status" value="1"/>
</dbReference>
<keyword evidence="5" id="KW-1185">Reference proteome</keyword>
<keyword evidence="1 2" id="KW-0238">DNA-binding</keyword>
<accession>A0ABT4CJT8</accession>
<organism evidence="4 5">
    <name type="scientific">Clostridium ganghwense</name>
    <dbReference type="NCBI Taxonomy" id="312089"/>
    <lineage>
        <taxon>Bacteria</taxon>
        <taxon>Bacillati</taxon>
        <taxon>Bacillota</taxon>
        <taxon>Clostridia</taxon>
        <taxon>Eubacteriales</taxon>
        <taxon>Clostridiaceae</taxon>
        <taxon>Clostridium</taxon>
    </lineage>
</organism>
<reference evidence="4" key="1">
    <citation type="submission" date="2022-12" db="EMBL/GenBank/DDBJ databases">
        <authorList>
            <person name="Wang J."/>
        </authorList>
    </citation>
    <scope>NUCLEOTIDE SEQUENCE</scope>
    <source>
        <strain evidence="4">HY-42-06</strain>
    </source>
</reference>
<dbReference type="Gene3D" id="1.10.357.10">
    <property type="entry name" value="Tetracycline Repressor, domain 2"/>
    <property type="match status" value="1"/>
</dbReference>
<dbReference type="InterPro" id="IPR036271">
    <property type="entry name" value="Tet_transcr_reg_TetR-rel_C_sf"/>
</dbReference>
<dbReference type="Gene3D" id="1.10.10.60">
    <property type="entry name" value="Homeodomain-like"/>
    <property type="match status" value="1"/>
</dbReference>
<dbReference type="PANTHER" id="PTHR43479">
    <property type="entry name" value="ACREF/ENVCD OPERON REPRESSOR-RELATED"/>
    <property type="match status" value="1"/>
</dbReference>
<dbReference type="InterPro" id="IPR001647">
    <property type="entry name" value="HTH_TetR"/>
</dbReference>
<dbReference type="Pfam" id="PF00440">
    <property type="entry name" value="TetR_N"/>
    <property type="match status" value="1"/>
</dbReference>
<dbReference type="InterPro" id="IPR009057">
    <property type="entry name" value="Homeodomain-like_sf"/>
</dbReference>
<dbReference type="Proteomes" id="UP001079657">
    <property type="component" value="Unassembled WGS sequence"/>
</dbReference>
<dbReference type="PRINTS" id="PR00455">
    <property type="entry name" value="HTHTETR"/>
</dbReference>
<name>A0ABT4CJT8_9CLOT</name>
<dbReference type="InterPro" id="IPR023772">
    <property type="entry name" value="DNA-bd_HTH_TetR-type_CS"/>
</dbReference>